<comment type="caution">
    <text evidence="1">The sequence shown here is derived from an EMBL/GenBank/DDBJ whole genome shotgun (WGS) entry which is preliminary data.</text>
</comment>
<organism evidence="1 2">
    <name type="scientific">Luteolibacter arcticus</name>
    <dbReference type="NCBI Taxonomy" id="1581411"/>
    <lineage>
        <taxon>Bacteria</taxon>
        <taxon>Pseudomonadati</taxon>
        <taxon>Verrucomicrobiota</taxon>
        <taxon>Verrucomicrobiia</taxon>
        <taxon>Verrucomicrobiales</taxon>
        <taxon>Verrucomicrobiaceae</taxon>
        <taxon>Luteolibacter</taxon>
    </lineage>
</organism>
<dbReference type="Proteomes" id="UP001320876">
    <property type="component" value="Unassembled WGS sequence"/>
</dbReference>
<reference evidence="1 2" key="1">
    <citation type="submission" date="2022-10" db="EMBL/GenBank/DDBJ databases">
        <title>Luteolibacter arcticus strain CCTCC AB 2014275, whole genome shotgun sequencing project.</title>
        <authorList>
            <person name="Zhao G."/>
            <person name="Shen L."/>
        </authorList>
    </citation>
    <scope>NUCLEOTIDE SEQUENCE [LARGE SCALE GENOMIC DNA]</scope>
    <source>
        <strain evidence="1 2">CCTCC AB 2014275</strain>
    </source>
</reference>
<dbReference type="RefSeq" id="WP_264485192.1">
    <property type="nucleotide sequence ID" value="NZ_JAPDDT010000001.1"/>
</dbReference>
<proteinExistence type="predicted"/>
<sequence length="145" mass="15264">MSAKKTVASKGKRYSEQEKAEILAFIESQGRGGQSKAAKKYGVSPLTLSSWRKKSQGGGIIGNGKAASGLDLEVATAKWLGKQGHAYEIFKSLSSGTIERKTGKGIEALGLFSGGDYTVSRIGKGGEPVIEISLSKLLELTKTKA</sequence>
<dbReference type="InterPro" id="IPR009057">
    <property type="entry name" value="Homeodomain-like_sf"/>
</dbReference>
<dbReference type="SUPFAM" id="SSF46689">
    <property type="entry name" value="Homeodomain-like"/>
    <property type="match status" value="1"/>
</dbReference>
<evidence type="ECO:0000313" key="2">
    <source>
        <dbReference type="Proteomes" id="UP001320876"/>
    </source>
</evidence>
<evidence type="ECO:0000313" key="1">
    <source>
        <dbReference type="EMBL" id="MCW1921083.1"/>
    </source>
</evidence>
<dbReference type="Gene3D" id="1.10.10.60">
    <property type="entry name" value="Homeodomain-like"/>
    <property type="match status" value="1"/>
</dbReference>
<name>A0ABT3GBS2_9BACT</name>
<dbReference type="Pfam" id="PF01527">
    <property type="entry name" value="HTH_Tnp_1"/>
    <property type="match status" value="1"/>
</dbReference>
<gene>
    <name evidence="1" type="ORF">OKA05_00870</name>
</gene>
<dbReference type="EMBL" id="JAPDDT010000001">
    <property type="protein sequence ID" value="MCW1921083.1"/>
    <property type="molecule type" value="Genomic_DNA"/>
</dbReference>
<accession>A0ABT3GBS2</accession>
<protein>
    <submittedName>
        <fullName evidence="1">Transposase</fullName>
    </submittedName>
</protein>
<dbReference type="InterPro" id="IPR002514">
    <property type="entry name" value="Transposase_8"/>
</dbReference>
<keyword evidence="2" id="KW-1185">Reference proteome</keyword>